<dbReference type="SMART" id="SM00327">
    <property type="entry name" value="VWA"/>
    <property type="match status" value="1"/>
</dbReference>
<dbReference type="InterPro" id="IPR036465">
    <property type="entry name" value="vWFA_dom_sf"/>
</dbReference>
<feature type="domain" description="VWFA" evidence="2">
    <location>
        <begin position="284"/>
        <end position="439"/>
    </location>
</feature>
<dbReference type="KEGG" id="snep:Enr13x_06190"/>
<dbReference type="InterPro" id="IPR002035">
    <property type="entry name" value="VWF_A"/>
</dbReference>
<feature type="region of interest" description="Disordered" evidence="1">
    <location>
        <begin position="77"/>
        <end position="102"/>
    </location>
</feature>
<organism evidence="3 4">
    <name type="scientific">Stieleria neptunia</name>
    <dbReference type="NCBI Taxonomy" id="2527979"/>
    <lineage>
        <taxon>Bacteria</taxon>
        <taxon>Pseudomonadati</taxon>
        <taxon>Planctomycetota</taxon>
        <taxon>Planctomycetia</taxon>
        <taxon>Pirellulales</taxon>
        <taxon>Pirellulaceae</taxon>
        <taxon>Stieleria</taxon>
    </lineage>
</organism>
<keyword evidence="4" id="KW-1185">Reference proteome</keyword>
<dbReference type="PROSITE" id="PS50234">
    <property type="entry name" value="VWFA"/>
    <property type="match status" value="1"/>
</dbReference>
<reference evidence="3 4" key="1">
    <citation type="submission" date="2019-03" db="EMBL/GenBank/DDBJ databases">
        <title>Deep-cultivation of Planctomycetes and their phenomic and genomic characterization uncovers novel biology.</title>
        <authorList>
            <person name="Wiegand S."/>
            <person name="Jogler M."/>
            <person name="Boedeker C."/>
            <person name="Pinto D."/>
            <person name="Vollmers J."/>
            <person name="Rivas-Marin E."/>
            <person name="Kohn T."/>
            <person name="Peeters S.H."/>
            <person name="Heuer A."/>
            <person name="Rast P."/>
            <person name="Oberbeckmann S."/>
            <person name="Bunk B."/>
            <person name="Jeske O."/>
            <person name="Meyerdierks A."/>
            <person name="Storesund J.E."/>
            <person name="Kallscheuer N."/>
            <person name="Luecker S."/>
            <person name="Lage O.M."/>
            <person name="Pohl T."/>
            <person name="Merkel B.J."/>
            <person name="Hornburger P."/>
            <person name="Mueller R.-W."/>
            <person name="Bruemmer F."/>
            <person name="Labrenz M."/>
            <person name="Spormann A.M."/>
            <person name="Op den Camp H."/>
            <person name="Overmann J."/>
            <person name="Amann R."/>
            <person name="Jetten M.S.M."/>
            <person name="Mascher T."/>
            <person name="Medema M.H."/>
            <person name="Devos D.P."/>
            <person name="Kaster A.-K."/>
            <person name="Ovreas L."/>
            <person name="Rohde M."/>
            <person name="Galperin M.Y."/>
            <person name="Jogler C."/>
        </authorList>
    </citation>
    <scope>NUCLEOTIDE SEQUENCE [LARGE SCALE GENOMIC DNA]</scope>
    <source>
        <strain evidence="3 4">Enr13</strain>
    </source>
</reference>
<dbReference type="Proteomes" id="UP000319004">
    <property type="component" value="Chromosome"/>
</dbReference>
<dbReference type="CDD" id="cd00198">
    <property type="entry name" value="vWFA"/>
    <property type="match status" value="1"/>
</dbReference>
<dbReference type="OrthoDB" id="288124at2"/>
<name>A0A518HIZ5_9BACT</name>
<evidence type="ECO:0000313" key="4">
    <source>
        <dbReference type="Proteomes" id="UP000319004"/>
    </source>
</evidence>
<dbReference type="Pfam" id="PF00092">
    <property type="entry name" value="VWA"/>
    <property type="match status" value="1"/>
</dbReference>
<dbReference type="EMBL" id="CP037423">
    <property type="protein sequence ID" value="QDV40783.1"/>
    <property type="molecule type" value="Genomic_DNA"/>
</dbReference>
<evidence type="ECO:0000256" key="1">
    <source>
        <dbReference type="SAM" id="MobiDB-lite"/>
    </source>
</evidence>
<dbReference type="RefSeq" id="WP_145384599.1">
    <property type="nucleotide sequence ID" value="NZ_CP037423.1"/>
</dbReference>
<evidence type="ECO:0000259" key="2">
    <source>
        <dbReference type="PROSITE" id="PS50234"/>
    </source>
</evidence>
<proteinExistence type="predicted"/>
<dbReference type="SUPFAM" id="SSF53300">
    <property type="entry name" value="vWA-like"/>
    <property type="match status" value="1"/>
</dbReference>
<gene>
    <name evidence="3" type="ORF">Enr13x_06190</name>
</gene>
<accession>A0A518HIZ5</accession>
<evidence type="ECO:0000313" key="3">
    <source>
        <dbReference type="EMBL" id="QDV40783.1"/>
    </source>
</evidence>
<dbReference type="Gene3D" id="3.40.50.410">
    <property type="entry name" value="von Willebrand factor, type A domain"/>
    <property type="match status" value="1"/>
</dbReference>
<sequence>MPDLVTVSNGKRFFRIPTGQLAQARRAGYYRPAVLSRTIVSDGTQIFEIPISDLSAALADGFQDVLAIERPSIVCDPIDSPGQSKGGREGGGADAATANATAEAKTQTLSAYRRAELEREALHEQLRADEDAASLIWKPVARMRLWWFERREGLLTQFRTSGLSIALHVALLLLLSTILLVEEQITKPDIITVSTAVEDAIEEVVIEQVELEVTEPVDEVVEEVSESIEVLSEVTEQFVSVDLSDSFDGNLLAAPASSSGDGEAMEKPAKAKVQFFGSKTEAIDFVFVIDNSNSMTQGRFETALNELVKAVDKLNKRQKFYVIFYSDTAYPLFHPYAPKTLVPATPQNKQLLVKWLQTVPLCLRTNGKEALRLGFDLNPDIMFVLGDGAFTDGASRYFSERPNKKVVVHTLGMEVSGKNAQTFKQLAAKHRGTYQDVGVHPQAALIAKQLPRPRLKTRNGYWGLKLPANNKNMQ</sequence>
<protein>
    <submittedName>
        <fullName evidence="3">von Willebrand factor type A domain protein</fullName>
    </submittedName>
</protein>
<dbReference type="AlphaFoldDB" id="A0A518HIZ5"/>